<reference evidence="3 4" key="1">
    <citation type="submission" date="2016-10" db="EMBL/GenBank/DDBJ databases">
        <authorList>
            <person name="de Groot N.N."/>
        </authorList>
    </citation>
    <scope>NUCLEOTIDE SEQUENCE [LARGE SCALE GENOMIC DNA]</scope>
    <source>
        <strain evidence="3 4">ATCC 35022</strain>
    </source>
</reference>
<keyword evidence="4" id="KW-1185">Reference proteome</keyword>
<evidence type="ECO:0000313" key="3">
    <source>
        <dbReference type="EMBL" id="SDB08980.1"/>
    </source>
</evidence>
<feature type="transmembrane region" description="Helical" evidence="2">
    <location>
        <begin position="6"/>
        <end position="29"/>
    </location>
</feature>
<feature type="region of interest" description="Disordered" evidence="1">
    <location>
        <begin position="39"/>
        <end position="75"/>
    </location>
</feature>
<sequence length="75" mass="8030">MPTIVRFLTTLVVLAALVGAAMFYLANFVTPRDREMSARIPASDLDPVPIVKPTPPPPAEPPPDEDGSDEAVSEE</sequence>
<gene>
    <name evidence="3" type="ORF">SAMN02982931_00788</name>
</gene>
<dbReference type="Proteomes" id="UP000199071">
    <property type="component" value="Unassembled WGS sequence"/>
</dbReference>
<dbReference type="EMBL" id="FMXQ01000001">
    <property type="protein sequence ID" value="SDB08980.1"/>
    <property type="molecule type" value="Genomic_DNA"/>
</dbReference>
<evidence type="ECO:0000256" key="2">
    <source>
        <dbReference type="SAM" id="Phobius"/>
    </source>
</evidence>
<accession>A0A1G6AL05</accession>
<organism evidence="3 4">
    <name type="scientific">Bauldia litoralis</name>
    <dbReference type="NCBI Taxonomy" id="665467"/>
    <lineage>
        <taxon>Bacteria</taxon>
        <taxon>Pseudomonadati</taxon>
        <taxon>Pseudomonadota</taxon>
        <taxon>Alphaproteobacteria</taxon>
        <taxon>Hyphomicrobiales</taxon>
        <taxon>Kaistiaceae</taxon>
        <taxon>Bauldia</taxon>
    </lineage>
</organism>
<proteinExistence type="predicted"/>
<feature type="compositionally biased region" description="Acidic residues" evidence="1">
    <location>
        <begin position="62"/>
        <end position="75"/>
    </location>
</feature>
<dbReference type="AlphaFoldDB" id="A0A1G6AL05"/>
<dbReference type="STRING" id="665467.SAMN02982931_00788"/>
<dbReference type="RefSeq" id="WP_090874861.1">
    <property type="nucleotide sequence ID" value="NZ_FMXQ01000001.1"/>
</dbReference>
<keyword evidence="2" id="KW-1133">Transmembrane helix</keyword>
<name>A0A1G6AL05_9HYPH</name>
<protein>
    <submittedName>
        <fullName evidence="3">Uncharacterized protein</fullName>
    </submittedName>
</protein>
<feature type="compositionally biased region" description="Pro residues" evidence="1">
    <location>
        <begin position="50"/>
        <end position="61"/>
    </location>
</feature>
<keyword evidence="2" id="KW-0472">Membrane</keyword>
<keyword evidence="2" id="KW-0812">Transmembrane</keyword>
<evidence type="ECO:0000256" key="1">
    <source>
        <dbReference type="SAM" id="MobiDB-lite"/>
    </source>
</evidence>
<evidence type="ECO:0000313" key="4">
    <source>
        <dbReference type="Proteomes" id="UP000199071"/>
    </source>
</evidence>